<evidence type="ECO:0000259" key="8">
    <source>
        <dbReference type="Pfam" id="PF12704"/>
    </source>
</evidence>
<dbReference type="InterPro" id="IPR003838">
    <property type="entry name" value="ABC3_permease_C"/>
</dbReference>
<dbReference type="PANTHER" id="PTHR30572:SF18">
    <property type="entry name" value="ABC-TYPE MACROLIDE FAMILY EXPORT SYSTEM PERMEASE COMPONENT 2"/>
    <property type="match status" value="1"/>
</dbReference>
<dbReference type="Pfam" id="PF12704">
    <property type="entry name" value="MacB_PCD"/>
    <property type="match status" value="2"/>
</dbReference>
<dbReference type="PROSITE" id="PS51257">
    <property type="entry name" value="PROKAR_LIPOPROTEIN"/>
    <property type="match status" value="1"/>
</dbReference>
<sequence length="804" mass="89533">MLLNYFKIAWRNLIRYRTYSLLNILGLAGGLACGILIFLTTQFLAGFDTYHTKADRIYRVVTQMKHDEVRFSRGTPKPLAEVLRRDFPVVEQVARLERLHDRIISVPKPNGGFLAKFNETKTVCFAEPQLFGIIDADWLIGNPQATLSTPNSVVLTEKYARKYFGTANPIGKTLRFDNQLDLNVTGVLKDHPANTNFNYEAYISYSTIAGLAGANESLRDWYNVNSEAMCFVVLPTGVPAERLTAAFQSIRRKAYTPDNQKVYSFSLQPLNDIQFNVQYGGRVDRRLLVALNLVGLFLVISACINFINMATAHALKRSKEVGVRKVMGSTRGQLFGQFMIETAIITLLAVLLALALTHTGLPAMNEAMSVLNAHMSLADLAQPKRLLILLSLVLAVILLAGFYPSLMMAGFNPITALRGRLTTQAVGGFPVRRGLVIVQFFIAQLFTIGVVVIMAQLRYVRQADLGFNKEGIMLVDLPGQAMADPLKQEMLRHRMLQTPGIRQVALINQPPASGTINQYSFSYDTRTKPEDFEIQTKIGDVNYLPLFGMKLVAGRNFLTTDSTSQDVIVNETVVSRLGARAPGQVIGKRIHIWNTDKTIVGVVNDFHTNSLRGSVEPVMIVNDGMRSRMAALKMDGNDLPKMVKAIEAVFNGVFPEYVFEHRLVDELVDEFYKAEHIMLALTQVFALTAILIGCLGLYGLVAFMVESKSKEIGVRKVLGASAGQVLWLFGQEFGRLIIVAFLVAAPLGWWLMNTWLQDYVYRTQLTGWMFFLTILMTTVITLLTVSVQSVKAALMNPVKSLKSE</sequence>
<feature type="domain" description="MacB-like periplasmic core" evidence="8">
    <location>
        <begin position="478"/>
        <end position="643"/>
    </location>
</feature>
<evidence type="ECO:0000259" key="7">
    <source>
        <dbReference type="Pfam" id="PF02687"/>
    </source>
</evidence>
<keyword evidence="5 6" id="KW-0472">Membrane</keyword>
<proteinExistence type="predicted"/>
<feature type="transmembrane region" description="Helical" evidence="6">
    <location>
        <begin position="21"/>
        <end position="45"/>
    </location>
</feature>
<evidence type="ECO:0000256" key="2">
    <source>
        <dbReference type="ARBA" id="ARBA00022475"/>
    </source>
</evidence>
<evidence type="ECO:0000256" key="3">
    <source>
        <dbReference type="ARBA" id="ARBA00022692"/>
    </source>
</evidence>
<feature type="domain" description="MacB-like periplasmic core" evidence="8">
    <location>
        <begin position="20"/>
        <end position="248"/>
    </location>
</feature>
<keyword evidence="3 6" id="KW-0812">Transmembrane</keyword>
<comment type="caution">
    <text evidence="9">The sequence shown here is derived from an EMBL/GenBank/DDBJ whole genome shotgun (WGS) entry which is preliminary data.</text>
</comment>
<comment type="subcellular location">
    <subcellularLocation>
        <location evidence="1">Cell membrane</location>
        <topology evidence="1">Multi-pass membrane protein</topology>
    </subcellularLocation>
</comment>
<keyword evidence="4 6" id="KW-1133">Transmembrane helix</keyword>
<dbReference type="Proteomes" id="UP001202180">
    <property type="component" value="Unassembled WGS sequence"/>
</dbReference>
<evidence type="ECO:0000256" key="1">
    <source>
        <dbReference type="ARBA" id="ARBA00004651"/>
    </source>
</evidence>
<gene>
    <name evidence="9" type="ORF">M0L20_12645</name>
</gene>
<dbReference type="Pfam" id="PF02687">
    <property type="entry name" value="FtsX"/>
    <property type="match status" value="2"/>
</dbReference>
<feature type="transmembrane region" description="Helical" evidence="6">
    <location>
        <begin position="435"/>
        <end position="455"/>
    </location>
</feature>
<name>A0ABT0HKN2_9BACT</name>
<feature type="domain" description="ABC3 transporter permease C-terminal" evidence="7">
    <location>
        <begin position="293"/>
        <end position="413"/>
    </location>
</feature>
<feature type="transmembrane region" description="Helical" evidence="6">
    <location>
        <begin position="287"/>
        <end position="307"/>
    </location>
</feature>
<organism evidence="9 10">
    <name type="scientific">Spirosoma liriopis</name>
    <dbReference type="NCBI Taxonomy" id="2937440"/>
    <lineage>
        <taxon>Bacteria</taxon>
        <taxon>Pseudomonadati</taxon>
        <taxon>Bacteroidota</taxon>
        <taxon>Cytophagia</taxon>
        <taxon>Cytophagales</taxon>
        <taxon>Cytophagaceae</taxon>
        <taxon>Spirosoma</taxon>
    </lineage>
</organism>
<feature type="transmembrane region" description="Helical" evidence="6">
    <location>
        <begin position="765"/>
        <end position="785"/>
    </location>
</feature>
<evidence type="ECO:0000256" key="6">
    <source>
        <dbReference type="SAM" id="Phobius"/>
    </source>
</evidence>
<evidence type="ECO:0000313" key="10">
    <source>
        <dbReference type="Proteomes" id="UP001202180"/>
    </source>
</evidence>
<feature type="domain" description="ABC3 transporter permease C-terminal" evidence="7">
    <location>
        <begin position="684"/>
        <end position="797"/>
    </location>
</feature>
<reference evidence="9 10" key="1">
    <citation type="submission" date="2022-04" db="EMBL/GenBank/DDBJ databases">
        <title>Spirosoma sp. strain RP8 genome sequencing and assembly.</title>
        <authorList>
            <person name="Jung Y."/>
        </authorList>
    </citation>
    <scope>NUCLEOTIDE SEQUENCE [LARGE SCALE GENOMIC DNA]</scope>
    <source>
        <strain evidence="9 10">RP8</strain>
    </source>
</reference>
<evidence type="ECO:0000256" key="5">
    <source>
        <dbReference type="ARBA" id="ARBA00023136"/>
    </source>
</evidence>
<keyword evidence="10" id="KW-1185">Reference proteome</keyword>
<dbReference type="InterPro" id="IPR025857">
    <property type="entry name" value="MacB_PCD"/>
</dbReference>
<feature type="transmembrane region" description="Helical" evidence="6">
    <location>
        <begin position="725"/>
        <end position="745"/>
    </location>
</feature>
<protein>
    <submittedName>
        <fullName evidence="9">ABC transporter permease</fullName>
    </submittedName>
</protein>
<keyword evidence="2" id="KW-1003">Cell membrane</keyword>
<dbReference type="PANTHER" id="PTHR30572">
    <property type="entry name" value="MEMBRANE COMPONENT OF TRANSPORTER-RELATED"/>
    <property type="match status" value="1"/>
</dbReference>
<feature type="transmembrane region" description="Helical" evidence="6">
    <location>
        <begin position="684"/>
        <end position="705"/>
    </location>
</feature>
<feature type="transmembrane region" description="Helical" evidence="6">
    <location>
        <begin position="334"/>
        <end position="356"/>
    </location>
</feature>
<evidence type="ECO:0000256" key="4">
    <source>
        <dbReference type="ARBA" id="ARBA00022989"/>
    </source>
</evidence>
<dbReference type="InterPro" id="IPR050250">
    <property type="entry name" value="Macrolide_Exporter_MacB"/>
</dbReference>
<evidence type="ECO:0000313" key="9">
    <source>
        <dbReference type="EMBL" id="MCK8492708.1"/>
    </source>
</evidence>
<accession>A0ABT0HKN2</accession>
<feature type="transmembrane region" description="Helical" evidence="6">
    <location>
        <begin position="386"/>
        <end position="414"/>
    </location>
</feature>
<dbReference type="EMBL" id="JALPRF010000002">
    <property type="protein sequence ID" value="MCK8492708.1"/>
    <property type="molecule type" value="Genomic_DNA"/>
</dbReference>
<dbReference type="RefSeq" id="WP_248477305.1">
    <property type="nucleotide sequence ID" value="NZ_JALPRF010000002.1"/>
</dbReference>